<evidence type="ECO:0000256" key="10">
    <source>
        <dbReference type="SAM" id="Phobius"/>
    </source>
</evidence>
<protein>
    <submittedName>
        <fullName evidence="12">Sensor histidine kinase</fullName>
    </submittedName>
</protein>
<dbReference type="Gene3D" id="1.20.5.1930">
    <property type="match status" value="1"/>
</dbReference>
<comment type="subcellular location">
    <subcellularLocation>
        <location evidence="1">Cell membrane</location>
        <topology evidence="1">Multi-pass membrane protein</topology>
    </subcellularLocation>
</comment>
<evidence type="ECO:0000256" key="7">
    <source>
        <dbReference type="ARBA" id="ARBA00023012"/>
    </source>
</evidence>
<keyword evidence="6 10" id="KW-1133">Transmembrane helix</keyword>
<dbReference type="Pfam" id="PF05231">
    <property type="entry name" value="MASE1"/>
    <property type="match status" value="1"/>
</dbReference>
<keyword evidence="4 10" id="KW-0812">Transmembrane</keyword>
<feature type="transmembrane region" description="Helical" evidence="10">
    <location>
        <begin position="121"/>
        <end position="145"/>
    </location>
</feature>
<evidence type="ECO:0000256" key="4">
    <source>
        <dbReference type="ARBA" id="ARBA00022692"/>
    </source>
</evidence>
<dbReference type="InterPro" id="IPR050482">
    <property type="entry name" value="Sensor_HK_TwoCompSys"/>
</dbReference>
<feature type="transmembrane region" description="Helical" evidence="10">
    <location>
        <begin position="42"/>
        <end position="63"/>
    </location>
</feature>
<feature type="transmembrane region" description="Helical" evidence="10">
    <location>
        <begin position="69"/>
        <end position="88"/>
    </location>
</feature>
<comment type="caution">
    <text evidence="12">The sequence shown here is derived from an EMBL/GenBank/DDBJ whole genome shotgun (WGS) entry which is preliminary data.</text>
</comment>
<evidence type="ECO:0000259" key="11">
    <source>
        <dbReference type="PROSITE" id="PS50109"/>
    </source>
</evidence>
<dbReference type="SMART" id="SM00387">
    <property type="entry name" value="HATPase_c"/>
    <property type="match status" value="1"/>
</dbReference>
<dbReference type="GO" id="GO:0000155">
    <property type="term" value="F:phosphorelay sensor kinase activity"/>
    <property type="evidence" value="ECO:0007669"/>
    <property type="project" value="InterPro"/>
</dbReference>
<evidence type="ECO:0000313" key="12">
    <source>
        <dbReference type="EMBL" id="RJX67186.1"/>
    </source>
</evidence>
<evidence type="ECO:0000256" key="5">
    <source>
        <dbReference type="ARBA" id="ARBA00022777"/>
    </source>
</evidence>
<dbReference type="Gene3D" id="3.30.565.10">
    <property type="entry name" value="Histidine kinase-like ATPase, C-terminal domain"/>
    <property type="match status" value="1"/>
</dbReference>
<dbReference type="InterPro" id="IPR007895">
    <property type="entry name" value="MASE1"/>
</dbReference>
<feature type="transmembrane region" description="Helical" evidence="10">
    <location>
        <begin position="18"/>
        <end position="35"/>
    </location>
</feature>
<dbReference type="GO" id="GO:0005886">
    <property type="term" value="C:plasma membrane"/>
    <property type="evidence" value="ECO:0007669"/>
    <property type="project" value="UniProtKB-SubCell"/>
</dbReference>
<name>A0A3A6QD33_9VIBR</name>
<keyword evidence="8 10" id="KW-0472">Membrane</keyword>
<evidence type="ECO:0000313" key="13">
    <source>
        <dbReference type="Proteomes" id="UP000273252"/>
    </source>
</evidence>
<dbReference type="InterPro" id="IPR005467">
    <property type="entry name" value="His_kinase_dom"/>
</dbReference>
<dbReference type="AlphaFoldDB" id="A0A3A6QD33"/>
<dbReference type="PANTHER" id="PTHR24421">
    <property type="entry name" value="NITRATE/NITRITE SENSOR PROTEIN NARX-RELATED"/>
    <property type="match status" value="1"/>
</dbReference>
<dbReference type="InterPro" id="IPR011712">
    <property type="entry name" value="Sig_transdc_His_kin_sub3_dim/P"/>
</dbReference>
<dbReference type="SUPFAM" id="SSF55874">
    <property type="entry name" value="ATPase domain of HSP90 chaperone/DNA topoisomerase II/histidine kinase"/>
    <property type="match status" value="1"/>
</dbReference>
<evidence type="ECO:0000256" key="6">
    <source>
        <dbReference type="ARBA" id="ARBA00022989"/>
    </source>
</evidence>
<dbReference type="Pfam" id="PF07730">
    <property type="entry name" value="HisKA_3"/>
    <property type="match status" value="1"/>
</dbReference>
<evidence type="ECO:0000256" key="2">
    <source>
        <dbReference type="ARBA" id="ARBA00022475"/>
    </source>
</evidence>
<dbReference type="CDD" id="cd16917">
    <property type="entry name" value="HATPase_UhpB-NarQ-NarX-like"/>
    <property type="match status" value="1"/>
</dbReference>
<keyword evidence="13" id="KW-1185">Reference proteome</keyword>
<keyword evidence="3" id="KW-0808">Transferase</keyword>
<evidence type="ECO:0000256" key="1">
    <source>
        <dbReference type="ARBA" id="ARBA00004651"/>
    </source>
</evidence>
<feature type="coiled-coil region" evidence="9">
    <location>
        <begin position="313"/>
        <end position="340"/>
    </location>
</feature>
<dbReference type="PROSITE" id="PS50109">
    <property type="entry name" value="HIS_KIN"/>
    <property type="match status" value="1"/>
</dbReference>
<dbReference type="InterPro" id="IPR003594">
    <property type="entry name" value="HATPase_dom"/>
</dbReference>
<dbReference type="EMBL" id="QVMU01000025">
    <property type="protein sequence ID" value="RJX67186.1"/>
    <property type="molecule type" value="Genomic_DNA"/>
</dbReference>
<reference evidence="12 13" key="1">
    <citation type="submission" date="2018-08" db="EMBL/GenBank/DDBJ databases">
        <title>Vibrio isolated from the Eastern China Marginal Seas.</title>
        <authorList>
            <person name="Li Y."/>
        </authorList>
    </citation>
    <scope>NUCLEOTIDE SEQUENCE [LARGE SCALE GENOMIC DNA]</scope>
    <source>
        <strain evidence="12 13">BEI233</strain>
    </source>
</reference>
<sequence length="541" mass="61267">MNERIAQHHLPLILVKNLFAYSFAFTIYAISWFCLWNISRYLVADLLLAGLFLPTGLKLAVFSLTERRLWPIFTLADIALISLLTPLLNEPTHSYLLILFSLFSHALAIPFQSIWQPLQVYWKQLLALCSFVIVYGLSCGIALLLMVKPIGLSPRYALEGAVSAITGGILLAPFFYLLYDYLRRQIWQPLSPTLVHQEVTLRPSALLWCLLFFCIGLIAELTLLEQMQPLTLLIFLLPNIFMAYRYGWQGGVLASVMNSILLATARQVTGSFDSNLELQSFIATQAFIGLGLGIAISRQYMLAQKLHFTNIELAKELDNKQQLARQLVHVEEEIRKSIARELHDEIGQNITAIQIQAMLAKRLSTTPQSEQIAETTNNLAMRIHTSTRQLLTQLRPLALDEMGLESAIRQLVGEMRFEERNVDFRLNFGIYAERLDEVTSVTLYRIVQELLNNVCKHAQATQVQLSLVPGDRFCLELRDNGIGLPSNWRHKGRGLVGIEERINALGGTMTIQNHTDYRNETKKGSRITVNLPTKHNVSPPK</sequence>
<organism evidence="12 13">
    <name type="scientific">Vibrio sinensis</name>
    <dbReference type="NCBI Taxonomy" id="2302434"/>
    <lineage>
        <taxon>Bacteria</taxon>
        <taxon>Pseudomonadati</taxon>
        <taxon>Pseudomonadota</taxon>
        <taxon>Gammaproteobacteria</taxon>
        <taxon>Vibrionales</taxon>
        <taxon>Vibrionaceae</taxon>
        <taxon>Vibrio</taxon>
    </lineage>
</organism>
<accession>A0A3A6QD33</accession>
<feature type="domain" description="Histidine kinase" evidence="11">
    <location>
        <begin position="341"/>
        <end position="535"/>
    </location>
</feature>
<feature type="transmembrane region" description="Helical" evidence="10">
    <location>
        <begin position="199"/>
        <end position="218"/>
    </location>
</feature>
<dbReference type="OrthoDB" id="9797605at2"/>
<dbReference type="RefSeq" id="WP_120034450.1">
    <property type="nucleotide sequence ID" value="NZ_QVMU01000025.1"/>
</dbReference>
<evidence type="ECO:0000256" key="9">
    <source>
        <dbReference type="SAM" id="Coils"/>
    </source>
</evidence>
<dbReference type="InterPro" id="IPR036890">
    <property type="entry name" value="HATPase_C_sf"/>
</dbReference>
<keyword evidence="7" id="KW-0902">Two-component regulatory system</keyword>
<dbReference type="GO" id="GO:0046983">
    <property type="term" value="F:protein dimerization activity"/>
    <property type="evidence" value="ECO:0007669"/>
    <property type="project" value="InterPro"/>
</dbReference>
<dbReference type="Proteomes" id="UP000273252">
    <property type="component" value="Unassembled WGS sequence"/>
</dbReference>
<gene>
    <name evidence="12" type="ORF">DZ860_19370</name>
</gene>
<feature type="transmembrane region" description="Helical" evidence="10">
    <location>
        <begin position="95"/>
        <end position="115"/>
    </location>
</feature>
<keyword evidence="2" id="KW-1003">Cell membrane</keyword>
<evidence type="ECO:0000256" key="3">
    <source>
        <dbReference type="ARBA" id="ARBA00022679"/>
    </source>
</evidence>
<feature type="transmembrane region" description="Helical" evidence="10">
    <location>
        <begin position="157"/>
        <end position="179"/>
    </location>
</feature>
<evidence type="ECO:0000256" key="8">
    <source>
        <dbReference type="ARBA" id="ARBA00023136"/>
    </source>
</evidence>
<keyword evidence="5 12" id="KW-0418">Kinase</keyword>
<dbReference type="PANTHER" id="PTHR24421:SF58">
    <property type="entry name" value="SIGNAL TRANSDUCTION HISTIDINE-PROTEIN KINASE_PHOSPHATASE UHPB"/>
    <property type="match status" value="1"/>
</dbReference>
<dbReference type="Pfam" id="PF02518">
    <property type="entry name" value="HATPase_c"/>
    <property type="match status" value="1"/>
</dbReference>
<proteinExistence type="predicted"/>
<keyword evidence="9" id="KW-0175">Coiled coil</keyword>